<dbReference type="Proteomes" id="UP000583556">
    <property type="component" value="Unassembled WGS sequence"/>
</dbReference>
<name>A0A7Y0BR93_9SPHN</name>
<reference evidence="2 3" key="1">
    <citation type="submission" date="2020-04" db="EMBL/GenBank/DDBJ databases">
        <title>Novosphingobium sp. TW-4 isolated from soil.</title>
        <authorList>
            <person name="Dahal R.H."/>
            <person name="Chaudhary D.K."/>
        </authorList>
    </citation>
    <scope>NUCLEOTIDE SEQUENCE [LARGE SCALE GENOMIC DNA]</scope>
    <source>
        <strain evidence="2 3">TW-4</strain>
    </source>
</reference>
<proteinExistence type="inferred from homology"/>
<dbReference type="SUPFAM" id="SSF111369">
    <property type="entry name" value="HlyD-like secretion proteins"/>
    <property type="match status" value="1"/>
</dbReference>
<dbReference type="GO" id="GO:1990281">
    <property type="term" value="C:efflux pump complex"/>
    <property type="evidence" value="ECO:0007669"/>
    <property type="project" value="TreeGrafter"/>
</dbReference>
<sequence length="362" mass="36103">MRRGQVIAIVAGLATVGVLVIGVNRGKADVPAPTAAAPIPVRAVAVGEAGSGGSASTGSPGESFAATIHREREATLSFRLPGRLISSPPREGARLGAGAVVAAIEATPWRAALVRAQAEEDRLSRAAARYATLAPDGAVSDAQARDARDALAAARAGVAAARYDLSSATLTMPFAGVVLTRRAEIGETVAGGQAVAIVADLSSPIIATAQLPAARAAGLRPGAMAQVTVPGLARAIAARVIRVGAASDARSGTVAVDLALNGAGALPSGLSASVRFEAPVSAQSPTAASEALVPAEAILDAAGTRAFVYVIDQRNRAHRVEVRFAGFDDRMARIGGLAPGARVITAGAGFVGDGEAVQVTGE</sequence>
<comment type="similarity">
    <text evidence="1">Belongs to the membrane fusion protein (MFP) (TC 8.A.1) family.</text>
</comment>
<gene>
    <name evidence="2" type="ORF">HHL27_15900</name>
</gene>
<dbReference type="Gene3D" id="2.40.30.170">
    <property type="match status" value="1"/>
</dbReference>
<dbReference type="EMBL" id="JABBGM010000008">
    <property type="protein sequence ID" value="NML95157.1"/>
    <property type="molecule type" value="Genomic_DNA"/>
</dbReference>
<dbReference type="Gene3D" id="1.10.287.470">
    <property type="entry name" value="Helix hairpin bin"/>
    <property type="match status" value="1"/>
</dbReference>
<dbReference type="Gene3D" id="2.40.50.100">
    <property type="match status" value="1"/>
</dbReference>
<dbReference type="PANTHER" id="PTHR30469:SF15">
    <property type="entry name" value="HLYD FAMILY OF SECRETION PROTEINS"/>
    <property type="match status" value="1"/>
</dbReference>
<keyword evidence="3" id="KW-1185">Reference proteome</keyword>
<dbReference type="InterPro" id="IPR006143">
    <property type="entry name" value="RND_pump_MFP"/>
</dbReference>
<dbReference type="GO" id="GO:0015562">
    <property type="term" value="F:efflux transmembrane transporter activity"/>
    <property type="evidence" value="ECO:0007669"/>
    <property type="project" value="TreeGrafter"/>
</dbReference>
<comment type="caution">
    <text evidence="2">The sequence shown here is derived from an EMBL/GenBank/DDBJ whole genome shotgun (WGS) entry which is preliminary data.</text>
</comment>
<protein>
    <submittedName>
        <fullName evidence="2">Efflux RND transporter periplasmic adaptor subunit</fullName>
    </submittedName>
</protein>
<organism evidence="2 3">
    <name type="scientific">Novosphingobium olei</name>
    <dbReference type="NCBI Taxonomy" id="2728851"/>
    <lineage>
        <taxon>Bacteria</taxon>
        <taxon>Pseudomonadati</taxon>
        <taxon>Pseudomonadota</taxon>
        <taxon>Alphaproteobacteria</taxon>
        <taxon>Sphingomonadales</taxon>
        <taxon>Sphingomonadaceae</taxon>
        <taxon>Novosphingobium</taxon>
    </lineage>
</organism>
<evidence type="ECO:0000256" key="1">
    <source>
        <dbReference type="ARBA" id="ARBA00009477"/>
    </source>
</evidence>
<dbReference type="PANTHER" id="PTHR30469">
    <property type="entry name" value="MULTIDRUG RESISTANCE PROTEIN MDTA"/>
    <property type="match status" value="1"/>
</dbReference>
<dbReference type="Gene3D" id="2.40.420.20">
    <property type="match status" value="1"/>
</dbReference>
<evidence type="ECO:0000313" key="2">
    <source>
        <dbReference type="EMBL" id="NML95157.1"/>
    </source>
</evidence>
<accession>A0A7Y0BR93</accession>
<evidence type="ECO:0000313" key="3">
    <source>
        <dbReference type="Proteomes" id="UP000583556"/>
    </source>
</evidence>
<dbReference type="AlphaFoldDB" id="A0A7Y0BR93"/>
<dbReference type="NCBIfam" id="TIGR01730">
    <property type="entry name" value="RND_mfp"/>
    <property type="match status" value="1"/>
</dbReference>